<feature type="non-terminal residue" evidence="1">
    <location>
        <position position="248"/>
    </location>
</feature>
<evidence type="ECO:0000313" key="1">
    <source>
        <dbReference type="EMBL" id="SVE12393.1"/>
    </source>
</evidence>
<gene>
    <name evidence="1" type="ORF">METZ01_LOCUS465247</name>
</gene>
<organism evidence="1">
    <name type="scientific">marine metagenome</name>
    <dbReference type="NCBI Taxonomy" id="408172"/>
    <lineage>
        <taxon>unclassified sequences</taxon>
        <taxon>metagenomes</taxon>
        <taxon>ecological metagenomes</taxon>
    </lineage>
</organism>
<reference evidence="1" key="1">
    <citation type="submission" date="2018-05" db="EMBL/GenBank/DDBJ databases">
        <authorList>
            <person name="Lanie J.A."/>
            <person name="Ng W.-L."/>
            <person name="Kazmierczak K.M."/>
            <person name="Andrzejewski T.M."/>
            <person name="Davidsen T.M."/>
            <person name="Wayne K.J."/>
            <person name="Tettelin H."/>
            <person name="Glass J.I."/>
            <person name="Rusch D."/>
            <person name="Podicherti R."/>
            <person name="Tsui H.-C.T."/>
            <person name="Winkler M.E."/>
        </authorList>
    </citation>
    <scope>NUCLEOTIDE SEQUENCE</scope>
</reference>
<protein>
    <submittedName>
        <fullName evidence="1">Uncharacterized protein</fullName>
    </submittedName>
</protein>
<name>A0A383AXT6_9ZZZZ</name>
<sequence length="248" mass="25338">YVDGVCETCESGAIVDNDADDDSVCDGDEVVGCTDNTACNYNASATDSDNSTCTYAQQYLDCNGVCLNDADGDGVCDENEVITVDVLYDSDVDIAGFQFDITGADLVSASGGDAAAAGLSVIASTNNNRVLAYSASGAYISAGSGVLTTLTVSSSNACIDASSIVWTDQYAIEWATVLDDNNCLSIIYEAPEVLGCTDSSAFNYNSSANTNDGTCYYPSGCDNTCGSTLENDECGVCGGDGIADGACD</sequence>
<feature type="non-terminal residue" evidence="1">
    <location>
        <position position="1"/>
    </location>
</feature>
<proteinExistence type="predicted"/>
<accession>A0A383AXT6</accession>
<dbReference type="EMBL" id="UINC01195706">
    <property type="protein sequence ID" value="SVE12393.1"/>
    <property type="molecule type" value="Genomic_DNA"/>
</dbReference>
<dbReference type="AlphaFoldDB" id="A0A383AXT6"/>